<dbReference type="CDD" id="cd00063">
    <property type="entry name" value="FN3"/>
    <property type="match status" value="2"/>
</dbReference>
<proteinExistence type="predicted"/>
<dbReference type="Pfam" id="PF16656">
    <property type="entry name" value="Pur_ac_phosph_N"/>
    <property type="match status" value="1"/>
</dbReference>
<dbReference type="EMBL" id="MHKN01000003">
    <property type="protein sequence ID" value="OGY93005.1"/>
    <property type="molecule type" value="Genomic_DNA"/>
</dbReference>
<comment type="caution">
    <text evidence="2">The sequence shown here is derived from an EMBL/GenBank/DDBJ whole genome shotgun (WGS) entry which is preliminary data.</text>
</comment>
<dbReference type="GO" id="GO:0046872">
    <property type="term" value="F:metal ion binding"/>
    <property type="evidence" value="ECO:0007669"/>
    <property type="project" value="InterPro"/>
</dbReference>
<dbReference type="Gene3D" id="2.60.40.10">
    <property type="entry name" value="Immunoglobulins"/>
    <property type="match status" value="2"/>
</dbReference>
<dbReference type="AlphaFoldDB" id="A0A1G2BV13"/>
<reference evidence="2 3" key="1">
    <citation type="journal article" date="2016" name="Nat. Commun.">
        <title>Thousands of microbial genomes shed light on interconnected biogeochemical processes in an aquifer system.</title>
        <authorList>
            <person name="Anantharaman K."/>
            <person name="Brown C.T."/>
            <person name="Hug L.A."/>
            <person name="Sharon I."/>
            <person name="Castelle C.J."/>
            <person name="Probst A.J."/>
            <person name="Thomas B.C."/>
            <person name="Singh A."/>
            <person name="Wilkins M.J."/>
            <person name="Karaoz U."/>
            <person name="Brodie E.L."/>
            <person name="Williams K.H."/>
            <person name="Hubbard S.S."/>
            <person name="Banfield J.F."/>
        </authorList>
    </citation>
    <scope>NUCLEOTIDE SEQUENCE [LARGE SCALE GENOMIC DNA]</scope>
</reference>
<gene>
    <name evidence="2" type="ORF">A3B31_02195</name>
</gene>
<dbReference type="InterPro" id="IPR013783">
    <property type="entry name" value="Ig-like_fold"/>
</dbReference>
<dbReference type="SUPFAM" id="SSF49899">
    <property type="entry name" value="Concanavalin A-like lectins/glucanases"/>
    <property type="match status" value="1"/>
</dbReference>
<evidence type="ECO:0000313" key="2">
    <source>
        <dbReference type="EMBL" id="OGY93005.1"/>
    </source>
</evidence>
<evidence type="ECO:0000259" key="1">
    <source>
        <dbReference type="PROSITE" id="PS50853"/>
    </source>
</evidence>
<sequence length="742" mass="82294">MTFFEKYNRFSMKNTSIITAGFLIAVFGIGQPLISRTQVLLQISNVRAQVTENNVTITWDTNLVADGRIDIGTDNTYGTFFISTDKPDIRHTMQLRGLKQNTVYHFKLMSRSANQEISTFDQTFKTGETEDMTMPVISNVNVVAITGATATIQWVTDEPASSVVRYGETSRYTATRSSGTKTLQHDIALTGLRAAAVYHFQVSSADTDGNTAVDVDRTFQTWLTNEGDVLVLQFSDIRPLTPNDPQVKSNSVMISWRTNKLANGIIRYGEGTSLNRTITIPDVRTFEHQYTIEELKSGTTYSFQIESKDIVGKSKRSETLSFVTRSVSSSTEGGEHSETGMTFYARFDGNTTPDFTVGASDTAQVGSVVVNAAAGKTGGAALVGNKSQVRYDGPENLGIGEATVAFWVRTAWQKNDGQDHTIFTLNPYAKAGSDKYIGLTKWKEFRGQRDVLEFGLEDDRDADTRLFADDDLIADGAWHFVVLQWKFGGDASFYIDGELQARERLGGSPPALGTYFYLGNENLDTSAYFDDLLIFDRVLNQDEVKTVMRGGIIALEGGASAVRVLGISTEALTVPRGLYQAPGDRDIYAVFHGGRYRIPGLSSLERYTAMGFAVRSISSERLHAYPFVHLVKAHDSDAVHYLYYKPGGMILKMGVPSPDVFESYARNDWEDVVTIDGTDLSRYSDATLVKTVSNPTVYRIENREARPFESENAFVRLGYDFLDVVDINDAHLNAFRRGQPVR</sequence>
<dbReference type="GO" id="GO:0003993">
    <property type="term" value="F:acid phosphatase activity"/>
    <property type="evidence" value="ECO:0007669"/>
    <property type="project" value="InterPro"/>
</dbReference>
<name>A0A1G2BV13_9BACT</name>
<dbReference type="PROSITE" id="PS50853">
    <property type="entry name" value="FN3"/>
    <property type="match status" value="1"/>
</dbReference>
<evidence type="ECO:0000313" key="3">
    <source>
        <dbReference type="Proteomes" id="UP000177349"/>
    </source>
</evidence>
<dbReference type="Pfam" id="PF13385">
    <property type="entry name" value="Laminin_G_3"/>
    <property type="match status" value="1"/>
</dbReference>
<feature type="domain" description="Fibronectin type-III" evidence="1">
    <location>
        <begin position="238"/>
        <end position="327"/>
    </location>
</feature>
<organism evidence="2 3">
    <name type="scientific">Candidatus Komeilibacteria bacterium RIFCSPLOWO2_01_FULL_53_11</name>
    <dbReference type="NCBI Taxonomy" id="1798552"/>
    <lineage>
        <taxon>Bacteria</taxon>
        <taxon>Candidatus Komeiliibacteriota</taxon>
    </lineage>
</organism>
<dbReference type="Gene3D" id="2.60.40.380">
    <property type="entry name" value="Purple acid phosphatase-like, N-terminal"/>
    <property type="match status" value="1"/>
</dbReference>
<dbReference type="SUPFAM" id="SSF49265">
    <property type="entry name" value="Fibronectin type III"/>
    <property type="match status" value="1"/>
</dbReference>
<dbReference type="Gene3D" id="2.60.120.200">
    <property type="match status" value="1"/>
</dbReference>
<protein>
    <recommendedName>
        <fullName evidence="1">Fibronectin type-III domain-containing protein</fullName>
    </recommendedName>
</protein>
<dbReference type="InterPro" id="IPR013320">
    <property type="entry name" value="ConA-like_dom_sf"/>
</dbReference>
<dbReference type="InterPro" id="IPR036116">
    <property type="entry name" value="FN3_sf"/>
</dbReference>
<accession>A0A1G2BV13</accession>
<dbReference type="InterPro" id="IPR015914">
    <property type="entry name" value="PAPs_N"/>
</dbReference>
<dbReference type="Proteomes" id="UP000177349">
    <property type="component" value="Unassembled WGS sequence"/>
</dbReference>
<dbReference type="InterPro" id="IPR003961">
    <property type="entry name" value="FN3_dom"/>
</dbReference>
<dbReference type="SMART" id="SM00060">
    <property type="entry name" value="FN3"/>
    <property type="match status" value="3"/>
</dbReference>